<reference evidence="2 3" key="1">
    <citation type="submission" date="2014-07" db="EMBL/GenBank/DDBJ databases">
        <title>Methanogenic archaea and the global carbon cycle.</title>
        <authorList>
            <person name="Henriksen J.R."/>
            <person name="Luke J."/>
            <person name="Reinhart S."/>
            <person name="Benedict M.N."/>
            <person name="Youngblut N.D."/>
            <person name="Metcalf M.E."/>
            <person name="Whitaker R.J."/>
            <person name="Metcalf W.W."/>
        </authorList>
    </citation>
    <scope>NUCLEOTIDE SEQUENCE [LARGE SCALE GENOMIC DNA]</scope>
    <source>
        <strain evidence="2 3">WWM610</strain>
    </source>
</reference>
<proteinExistence type="predicted"/>
<evidence type="ECO:0000313" key="3">
    <source>
        <dbReference type="Proteomes" id="UP000033058"/>
    </source>
</evidence>
<organism evidence="2 3">
    <name type="scientific">Methanosarcina mazei WWM610</name>
    <dbReference type="NCBI Taxonomy" id="1434117"/>
    <lineage>
        <taxon>Archaea</taxon>
        <taxon>Methanobacteriati</taxon>
        <taxon>Methanobacteriota</taxon>
        <taxon>Stenosarchaea group</taxon>
        <taxon>Methanomicrobia</taxon>
        <taxon>Methanosarcinales</taxon>
        <taxon>Methanosarcinaceae</taxon>
        <taxon>Methanosarcina</taxon>
    </lineage>
</organism>
<dbReference type="HOGENOM" id="CLU_173766_0_0_2"/>
<feature type="transmembrane region" description="Helical" evidence="1">
    <location>
        <begin position="40"/>
        <end position="57"/>
    </location>
</feature>
<keyword evidence="1" id="KW-1133">Transmembrane helix</keyword>
<dbReference type="RefSeq" id="WP_048037079.1">
    <property type="nucleotide sequence ID" value="NZ_CP009509.1"/>
</dbReference>
<accession>A0A0E3Q124</accession>
<dbReference type="AlphaFoldDB" id="A0A0E3Q124"/>
<dbReference type="PATRIC" id="fig|1434117.4.peg.3945"/>
<keyword evidence="1" id="KW-0812">Transmembrane</keyword>
<sequence length="110" mass="12955">MSTKKYRKTAKADWYRTALVLFLFITVMVFSSIFLLPGCWYLWILIIITGTLLLVNWHTKNFAYLCPICGRVFEVSTLENFLGPDRVNKKFLKCPKCGKRSWVQILRIEK</sequence>
<dbReference type="EMBL" id="CP009509">
    <property type="protein sequence ID" value="AKB42113.1"/>
    <property type="molecule type" value="Genomic_DNA"/>
</dbReference>
<dbReference type="Proteomes" id="UP000033058">
    <property type="component" value="Chromosome"/>
</dbReference>
<name>A0A0E3Q124_METMZ</name>
<keyword evidence="1" id="KW-0472">Membrane</keyword>
<feature type="transmembrane region" description="Helical" evidence="1">
    <location>
        <begin position="14"/>
        <end position="34"/>
    </location>
</feature>
<dbReference type="Gene3D" id="2.20.28.30">
    <property type="entry name" value="RNA polymerase ii, chain L"/>
    <property type="match status" value="1"/>
</dbReference>
<evidence type="ECO:0000313" key="2">
    <source>
        <dbReference type="EMBL" id="AKB42113.1"/>
    </source>
</evidence>
<gene>
    <name evidence="2" type="ORF">MSMAW_3122</name>
</gene>
<dbReference type="GeneID" id="24852926"/>
<protein>
    <submittedName>
        <fullName evidence="2">Uncharacterized protein</fullName>
    </submittedName>
</protein>
<evidence type="ECO:0000256" key="1">
    <source>
        <dbReference type="SAM" id="Phobius"/>
    </source>
</evidence>